<comment type="similarity">
    <text evidence="2 8">Belongs to the ABC-3 integral membrane protein family.</text>
</comment>
<feature type="transmembrane region" description="Helical" evidence="9">
    <location>
        <begin position="92"/>
        <end position="111"/>
    </location>
</feature>
<dbReference type="InterPro" id="IPR037294">
    <property type="entry name" value="ABC_BtuC-like"/>
</dbReference>
<accession>A0ABY5P6X9</accession>
<keyword evidence="7 9" id="KW-0472">Membrane</keyword>
<keyword evidence="3 8" id="KW-0813">Transport</keyword>
<dbReference type="Proteomes" id="UP001315967">
    <property type="component" value="Chromosome"/>
</dbReference>
<evidence type="ECO:0000256" key="5">
    <source>
        <dbReference type="ARBA" id="ARBA00022692"/>
    </source>
</evidence>
<keyword evidence="6 9" id="KW-1133">Transmembrane helix</keyword>
<evidence type="ECO:0000256" key="1">
    <source>
        <dbReference type="ARBA" id="ARBA00004651"/>
    </source>
</evidence>
<dbReference type="PANTHER" id="PTHR30477">
    <property type="entry name" value="ABC-TRANSPORTER METAL-BINDING PROTEIN"/>
    <property type="match status" value="1"/>
</dbReference>
<organism evidence="10 11">
    <name type="scientific">Fundicoccus culcitae</name>
    <dbReference type="NCBI Taxonomy" id="2969821"/>
    <lineage>
        <taxon>Bacteria</taxon>
        <taxon>Bacillati</taxon>
        <taxon>Bacillota</taxon>
        <taxon>Bacilli</taxon>
        <taxon>Lactobacillales</taxon>
        <taxon>Aerococcaceae</taxon>
        <taxon>Fundicoccus</taxon>
    </lineage>
</organism>
<dbReference type="InterPro" id="IPR001626">
    <property type="entry name" value="ABC_TroCD"/>
</dbReference>
<reference evidence="10 11" key="1">
    <citation type="submission" date="2022-08" db="EMBL/GenBank/DDBJ databases">
        <title>Aerococcaceae sp. nov isolated from spoiled eye mask.</title>
        <authorList>
            <person name="Zhou G."/>
            <person name="Xie X.-B."/>
            <person name="Shi Q.-S."/>
            <person name="Wang Y.-S."/>
            <person name="Wen X."/>
            <person name="Peng H."/>
            <person name="Yang X.-J."/>
            <person name="Tao H.-B."/>
            <person name="Huang X.-M."/>
        </authorList>
    </citation>
    <scope>NUCLEOTIDE SEQUENCE [LARGE SCALE GENOMIC DNA]</scope>
    <source>
        <strain evidence="11">DM20194951</strain>
    </source>
</reference>
<evidence type="ECO:0000256" key="4">
    <source>
        <dbReference type="ARBA" id="ARBA00022475"/>
    </source>
</evidence>
<feature type="transmembrane region" description="Helical" evidence="9">
    <location>
        <begin position="61"/>
        <end position="80"/>
    </location>
</feature>
<feature type="transmembrane region" description="Helical" evidence="9">
    <location>
        <begin position="143"/>
        <end position="164"/>
    </location>
</feature>
<evidence type="ECO:0000256" key="9">
    <source>
        <dbReference type="SAM" id="Phobius"/>
    </source>
</evidence>
<dbReference type="EMBL" id="CP102453">
    <property type="protein sequence ID" value="UUX34492.1"/>
    <property type="molecule type" value="Genomic_DNA"/>
</dbReference>
<feature type="transmembrane region" description="Helical" evidence="9">
    <location>
        <begin position="6"/>
        <end position="29"/>
    </location>
</feature>
<proteinExistence type="inferred from homology"/>
<dbReference type="Gene3D" id="1.10.3470.10">
    <property type="entry name" value="ABC transporter involved in vitamin B12 uptake, BtuC"/>
    <property type="match status" value="1"/>
</dbReference>
<dbReference type="RefSeq" id="WP_313793993.1">
    <property type="nucleotide sequence ID" value="NZ_CP102453.1"/>
</dbReference>
<evidence type="ECO:0000256" key="7">
    <source>
        <dbReference type="ARBA" id="ARBA00023136"/>
    </source>
</evidence>
<evidence type="ECO:0000256" key="3">
    <source>
        <dbReference type="ARBA" id="ARBA00022448"/>
    </source>
</evidence>
<dbReference type="SUPFAM" id="SSF81345">
    <property type="entry name" value="ABC transporter involved in vitamin B12 uptake, BtuC"/>
    <property type="match status" value="1"/>
</dbReference>
<keyword evidence="11" id="KW-1185">Reference proteome</keyword>
<evidence type="ECO:0000313" key="11">
    <source>
        <dbReference type="Proteomes" id="UP001315967"/>
    </source>
</evidence>
<evidence type="ECO:0000256" key="6">
    <source>
        <dbReference type="ARBA" id="ARBA00022989"/>
    </source>
</evidence>
<feature type="transmembrane region" description="Helical" evidence="9">
    <location>
        <begin position="185"/>
        <end position="207"/>
    </location>
</feature>
<name>A0ABY5P6X9_9LACT</name>
<keyword evidence="5 8" id="KW-0812">Transmembrane</keyword>
<gene>
    <name evidence="10" type="ORF">NRE15_02245</name>
</gene>
<dbReference type="PANTHER" id="PTHR30477:SF3">
    <property type="entry name" value="METAL TRANSPORT SYSTEM MEMBRANE PROTEIN CT_069-RELATED"/>
    <property type="match status" value="1"/>
</dbReference>
<dbReference type="CDD" id="cd06550">
    <property type="entry name" value="TM_ABC_iron-siderophores_like"/>
    <property type="match status" value="1"/>
</dbReference>
<comment type="subcellular location">
    <subcellularLocation>
        <location evidence="1 8">Cell membrane</location>
        <topology evidence="1 8">Multi-pass membrane protein</topology>
    </subcellularLocation>
</comment>
<evidence type="ECO:0000313" key="10">
    <source>
        <dbReference type="EMBL" id="UUX34492.1"/>
    </source>
</evidence>
<feature type="transmembrane region" description="Helical" evidence="9">
    <location>
        <begin position="227"/>
        <end position="245"/>
    </location>
</feature>
<feature type="transmembrane region" description="Helical" evidence="9">
    <location>
        <begin position="252"/>
        <end position="272"/>
    </location>
</feature>
<keyword evidence="4" id="KW-1003">Cell membrane</keyword>
<protein>
    <submittedName>
        <fullName evidence="10">Metal ABC transporter permease</fullName>
    </submittedName>
</protein>
<evidence type="ECO:0000256" key="8">
    <source>
        <dbReference type="RuleBase" id="RU003943"/>
    </source>
</evidence>
<evidence type="ECO:0000256" key="2">
    <source>
        <dbReference type="ARBA" id="ARBA00008034"/>
    </source>
</evidence>
<dbReference type="Pfam" id="PF00950">
    <property type="entry name" value="ABC-3"/>
    <property type="match status" value="1"/>
</dbReference>
<sequence>MIFDYFFWVVALGTMILGFTAGVIGTTIVIEKQSQLGDTIGHAVYPGIIAAFMIFQTRKTIVLLAGAIVVGLIAFWLIQFIQKHTSFAFESILALVLSSFFSLGLLLYSVVQNNPAFQTVNFAGLKNYIMGQAAYMVRSDVELIIMVCLIVLAIFILFYPKIKITLFDKVFAQSIGINQRRISQLLLLMSLFLIVVGLQAVGAILISSMLVAPATAAKQWTNSYPKMLIISGLIGMVAAFIGTLISTYVSKIATGPMIVIVLSLISLFSILLSPNGWLFSYFKHHKGGNV</sequence>